<feature type="domain" description="NADH:flavin oxidoreductase/NADH oxidase N-terminal" evidence="10">
    <location>
        <begin position="13"/>
        <end position="347"/>
    </location>
</feature>
<evidence type="ECO:0000256" key="1">
    <source>
        <dbReference type="ARBA" id="ARBA00001917"/>
    </source>
</evidence>
<sequence length="677" mass="73009">MNDTAPSTPKDPLLQPLKIGNLTIRNRIMSTSHACGLQVDGYPQETYQAYHEEKAKGGIGLSMFGGSSNIAPDSPNIFSQINVGEDGVIPHLQRFSERMHAQGAALMCQITHLGRRGDPYQGDWLPAIGPSPLRETLHRAIPREMDRHDIDRVIAAYAAAARRCEEGGLDGIETLTGGHILGQFLSPRTNQRSDEFGGSLENRMRLTLMVHDAMREAVGADFLIGIRWVVDEGPDGMLSPEESARAAQMLQAAGGADFFNAIYGSMDTMRALTMENMPGMGTPIAPWVEHVGRFRREVGLPVFHAARISDLASARHAVAEGHIDMAGMTRAQIADPHLVAKLAAGEEDRVRPCVGAQHCQSQYRPKCLHNAVTGRETILPHDVRPADSPRRAVVVGAGPGGLEAARVLALRGHEVSVHEAAGQAGGQLVLASSGWRRDITGIIDWRLAELERANVPIHYNAFMEAADVAALNPDLVILATGGLPQTGFGPGADLALSAWDVIGGQAKPAPRVLVWDGTGRHPAPMAAKLAQEAGSEVVFATIDAGVAQDLTYAETTRWRTEFSRAGLAPLTDLRLVSVARAANRLTATLLNELTREEMRIDVDQVVVDMGTVPDNEMFDALRIDAANDGVTDIGALIDRRPQPRGRAGYELHRIGDAQASRNVHAAIYDAFRLCHIA</sequence>
<dbReference type="InterPro" id="IPR013785">
    <property type="entry name" value="Aldolase_TIM"/>
</dbReference>
<gene>
    <name evidence="11" type="ORF">D6850_13455</name>
</gene>
<dbReference type="Gene3D" id="3.20.20.70">
    <property type="entry name" value="Aldolase class I"/>
    <property type="match status" value="1"/>
</dbReference>
<accession>A0A3A8ASP6</accession>
<evidence type="ECO:0000256" key="6">
    <source>
        <dbReference type="ARBA" id="ARBA00022723"/>
    </source>
</evidence>
<dbReference type="RefSeq" id="WP_121167752.1">
    <property type="nucleotide sequence ID" value="NZ_RAPE01000003.1"/>
</dbReference>
<dbReference type="GO" id="GO:0033543">
    <property type="term" value="P:fatty acid beta-oxidation, unsaturated, even number, reductase/isomerase pathway"/>
    <property type="evidence" value="ECO:0007669"/>
    <property type="project" value="TreeGrafter"/>
</dbReference>
<name>A0A3A8ASP6_9RHOB</name>
<keyword evidence="4" id="KW-0285">Flavoprotein</keyword>
<dbReference type="Gene3D" id="3.50.50.60">
    <property type="entry name" value="FAD/NAD(P)-binding domain"/>
    <property type="match status" value="1"/>
</dbReference>
<dbReference type="GO" id="GO:0008168">
    <property type="term" value="F:methyltransferase activity"/>
    <property type="evidence" value="ECO:0007669"/>
    <property type="project" value="UniProtKB-KW"/>
</dbReference>
<organism evidence="11 12">
    <name type="scientific">Roseovarius spongiae</name>
    <dbReference type="NCBI Taxonomy" id="2320272"/>
    <lineage>
        <taxon>Bacteria</taxon>
        <taxon>Pseudomonadati</taxon>
        <taxon>Pseudomonadota</taxon>
        <taxon>Alphaproteobacteria</taxon>
        <taxon>Rhodobacterales</taxon>
        <taxon>Roseobacteraceae</taxon>
        <taxon>Roseovarius</taxon>
    </lineage>
</organism>
<dbReference type="EMBL" id="RAPE01000003">
    <property type="protein sequence ID" value="RKF14167.1"/>
    <property type="molecule type" value="Genomic_DNA"/>
</dbReference>
<dbReference type="GO" id="GO:0032259">
    <property type="term" value="P:methylation"/>
    <property type="evidence" value="ECO:0007669"/>
    <property type="project" value="UniProtKB-KW"/>
</dbReference>
<dbReference type="InterPro" id="IPR051793">
    <property type="entry name" value="NADH:flavin_oxidoreductase"/>
</dbReference>
<evidence type="ECO:0000256" key="9">
    <source>
        <dbReference type="ARBA" id="ARBA00023014"/>
    </source>
</evidence>
<comment type="similarity">
    <text evidence="3">In the N-terminal section; belongs to the NADH:flavin oxidoreductase/NADH oxidase family.</text>
</comment>
<proteinExistence type="inferred from homology"/>
<evidence type="ECO:0000259" key="10">
    <source>
        <dbReference type="Pfam" id="PF00724"/>
    </source>
</evidence>
<keyword evidence="7" id="KW-0560">Oxidoreductase</keyword>
<evidence type="ECO:0000256" key="2">
    <source>
        <dbReference type="ARBA" id="ARBA00001966"/>
    </source>
</evidence>
<keyword evidence="11" id="KW-0489">Methyltransferase</keyword>
<evidence type="ECO:0000256" key="8">
    <source>
        <dbReference type="ARBA" id="ARBA00023004"/>
    </source>
</evidence>
<dbReference type="PANTHER" id="PTHR42917:SF2">
    <property type="entry name" value="2,4-DIENOYL-COA REDUCTASE [(2E)-ENOYL-COA-PRODUCING]"/>
    <property type="match status" value="1"/>
</dbReference>
<dbReference type="SUPFAM" id="SSF51395">
    <property type="entry name" value="FMN-linked oxidoreductases"/>
    <property type="match status" value="1"/>
</dbReference>
<reference evidence="11 12" key="1">
    <citation type="submission" date="2018-09" db="EMBL/GenBank/DDBJ databases">
        <title>Roseovarius spongiae sp. nov., isolated from a marine sponge.</title>
        <authorList>
            <person name="Zhuang L."/>
            <person name="Luo L."/>
        </authorList>
    </citation>
    <scope>NUCLEOTIDE SEQUENCE [LARGE SCALE GENOMIC DNA]</scope>
    <source>
        <strain evidence="11 12">HN-E21</strain>
    </source>
</reference>
<dbReference type="AlphaFoldDB" id="A0A3A8ASP6"/>
<dbReference type="PANTHER" id="PTHR42917">
    <property type="entry name" value="2,4-DIENOYL-COA REDUCTASE"/>
    <property type="match status" value="1"/>
</dbReference>
<evidence type="ECO:0000256" key="4">
    <source>
        <dbReference type="ARBA" id="ARBA00022630"/>
    </source>
</evidence>
<dbReference type="OrthoDB" id="9784632at2"/>
<keyword evidence="6" id="KW-0479">Metal-binding</keyword>
<evidence type="ECO:0000256" key="3">
    <source>
        <dbReference type="ARBA" id="ARBA00011048"/>
    </source>
</evidence>
<dbReference type="Proteomes" id="UP000281128">
    <property type="component" value="Unassembled WGS sequence"/>
</dbReference>
<comment type="cofactor">
    <cofactor evidence="2">
        <name>[4Fe-4S] cluster</name>
        <dbReference type="ChEBI" id="CHEBI:49883"/>
    </cofactor>
</comment>
<comment type="caution">
    <text evidence="11">The sequence shown here is derived from an EMBL/GenBank/DDBJ whole genome shotgun (WGS) entry which is preliminary data.</text>
</comment>
<dbReference type="Gene3D" id="3.40.50.720">
    <property type="entry name" value="NAD(P)-binding Rossmann-like Domain"/>
    <property type="match status" value="1"/>
</dbReference>
<evidence type="ECO:0000313" key="11">
    <source>
        <dbReference type="EMBL" id="RKF14167.1"/>
    </source>
</evidence>
<keyword evidence="9" id="KW-0411">Iron-sulfur</keyword>
<keyword evidence="5" id="KW-0288">FMN</keyword>
<keyword evidence="12" id="KW-1185">Reference proteome</keyword>
<evidence type="ECO:0000313" key="12">
    <source>
        <dbReference type="Proteomes" id="UP000281128"/>
    </source>
</evidence>
<dbReference type="GO" id="GO:0010181">
    <property type="term" value="F:FMN binding"/>
    <property type="evidence" value="ECO:0007669"/>
    <property type="project" value="InterPro"/>
</dbReference>
<dbReference type="InterPro" id="IPR036188">
    <property type="entry name" value="FAD/NAD-bd_sf"/>
</dbReference>
<dbReference type="CDD" id="cd04734">
    <property type="entry name" value="OYE_like_3_FMN"/>
    <property type="match status" value="1"/>
</dbReference>
<dbReference type="GO" id="GO:0051536">
    <property type="term" value="F:iron-sulfur cluster binding"/>
    <property type="evidence" value="ECO:0007669"/>
    <property type="project" value="UniProtKB-KW"/>
</dbReference>
<protein>
    <submittedName>
        <fullName evidence="11">N-methylproline demethylase</fullName>
    </submittedName>
</protein>
<evidence type="ECO:0000256" key="5">
    <source>
        <dbReference type="ARBA" id="ARBA00022643"/>
    </source>
</evidence>
<keyword evidence="11" id="KW-0808">Transferase</keyword>
<dbReference type="SUPFAM" id="SSF51905">
    <property type="entry name" value="FAD/NAD(P)-binding domain"/>
    <property type="match status" value="1"/>
</dbReference>
<keyword evidence="8" id="KW-0408">Iron</keyword>
<dbReference type="GO" id="GO:0046872">
    <property type="term" value="F:metal ion binding"/>
    <property type="evidence" value="ECO:0007669"/>
    <property type="project" value="UniProtKB-KW"/>
</dbReference>
<dbReference type="Pfam" id="PF00724">
    <property type="entry name" value="Oxidored_FMN"/>
    <property type="match status" value="1"/>
</dbReference>
<comment type="cofactor">
    <cofactor evidence="1">
        <name>FMN</name>
        <dbReference type="ChEBI" id="CHEBI:58210"/>
    </cofactor>
</comment>
<dbReference type="InterPro" id="IPR001155">
    <property type="entry name" value="OxRdtase_FMN_N"/>
</dbReference>
<dbReference type="PRINTS" id="PR00411">
    <property type="entry name" value="PNDRDTASEI"/>
</dbReference>
<dbReference type="GO" id="GO:0008670">
    <property type="term" value="F:2,4-dienoyl-CoA reductase (NADPH) activity"/>
    <property type="evidence" value="ECO:0007669"/>
    <property type="project" value="TreeGrafter"/>
</dbReference>
<evidence type="ECO:0000256" key="7">
    <source>
        <dbReference type="ARBA" id="ARBA00023002"/>
    </source>
</evidence>